<gene>
    <name evidence="2" type="ORF">GA0070563_11681</name>
</gene>
<dbReference type="Proteomes" id="UP000183585">
    <property type="component" value="Unassembled WGS sequence"/>
</dbReference>
<dbReference type="EMBL" id="FMCT01000016">
    <property type="protein sequence ID" value="SCF47451.1"/>
    <property type="molecule type" value="Genomic_DNA"/>
</dbReference>
<evidence type="ECO:0000313" key="3">
    <source>
        <dbReference type="Proteomes" id="UP000183585"/>
    </source>
</evidence>
<accession>A0A1C5AQV0</accession>
<dbReference type="Pfam" id="PF02441">
    <property type="entry name" value="Flavoprotein"/>
    <property type="match status" value="1"/>
</dbReference>
<proteinExistence type="predicted"/>
<dbReference type="InterPro" id="IPR003382">
    <property type="entry name" value="Flavoprotein"/>
</dbReference>
<dbReference type="AlphaFoldDB" id="A0A1C5AQV0"/>
<dbReference type="PANTHER" id="PTHR14359:SF6">
    <property type="entry name" value="PHOSPHOPANTOTHENOYLCYSTEINE DECARBOXYLASE"/>
    <property type="match status" value="1"/>
</dbReference>
<keyword evidence="3" id="KW-1185">Reference proteome</keyword>
<organism evidence="2 3">
    <name type="scientific">Micromonospora carbonacea</name>
    <dbReference type="NCBI Taxonomy" id="47853"/>
    <lineage>
        <taxon>Bacteria</taxon>
        <taxon>Bacillati</taxon>
        <taxon>Actinomycetota</taxon>
        <taxon>Actinomycetes</taxon>
        <taxon>Micromonosporales</taxon>
        <taxon>Micromonosporaceae</taxon>
        <taxon>Micromonospora</taxon>
    </lineage>
</organism>
<reference evidence="3" key="1">
    <citation type="submission" date="2016-06" db="EMBL/GenBank/DDBJ databases">
        <authorList>
            <person name="Varghese N."/>
            <person name="Submissions Spin"/>
        </authorList>
    </citation>
    <scope>NUCLEOTIDE SEQUENCE [LARGE SCALE GENOMIC DNA]</scope>
    <source>
        <strain evidence="3">DSM 43168</strain>
    </source>
</reference>
<dbReference type="STRING" id="47853.TK50_01220"/>
<feature type="domain" description="Flavoprotein" evidence="1">
    <location>
        <begin position="19"/>
        <end position="163"/>
    </location>
</feature>
<dbReference type="InterPro" id="IPR036551">
    <property type="entry name" value="Flavin_trans-like"/>
</dbReference>
<dbReference type="Gene3D" id="3.40.50.1950">
    <property type="entry name" value="Flavin prenyltransferase-like"/>
    <property type="match status" value="1"/>
</dbReference>
<dbReference type="SUPFAM" id="SSF52507">
    <property type="entry name" value="Homo-oligomeric flavin-containing Cys decarboxylases, HFCD"/>
    <property type="match status" value="1"/>
</dbReference>
<dbReference type="GO" id="GO:0010181">
    <property type="term" value="F:FMN binding"/>
    <property type="evidence" value="ECO:0007669"/>
    <property type="project" value="TreeGrafter"/>
</dbReference>
<evidence type="ECO:0000259" key="1">
    <source>
        <dbReference type="Pfam" id="PF02441"/>
    </source>
</evidence>
<protein>
    <submittedName>
        <fullName evidence="2">Flavoprotein</fullName>
    </submittedName>
</protein>
<dbReference type="PANTHER" id="PTHR14359">
    <property type="entry name" value="HOMO-OLIGOMERIC FLAVIN CONTAINING CYS DECARBOXYLASE FAMILY"/>
    <property type="match status" value="1"/>
</dbReference>
<evidence type="ECO:0000313" key="2">
    <source>
        <dbReference type="EMBL" id="SCF47451.1"/>
    </source>
</evidence>
<name>A0A1C5AQV0_9ACTN</name>
<dbReference type="GO" id="GO:0015937">
    <property type="term" value="P:coenzyme A biosynthetic process"/>
    <property type="evidence" value="ECO:0007669"/>
    <property type="project" value="TreeGrafter"/>
</dbReference>
<dbReference type="GO" id="GO:0004633">
    <property type="term" value="F:phosphopantothenoylcysteine decarboxylase activity"/>
    <property type="evidence" value="ECO:0007669"/>
    <property type="project" value="TreeGrafter"/>
</dbReference>
<sequence>MSPASPRRDAVRMRDDALSVIICGSSAAMATSGYLSWLRQEIDLPLRVLLTASAERFVQPQVAAWYADEVYASGDPALNPTEFARRSLGIVVLPATAGTIAAAALGLAGTPAQTALLASERPAIFFPSMNRSMWTKKTTQGHVETLRDGGHTVVEPQERVIFELWRRENAVGIAMPPPDAVAELVASWLESVLAGEAEAPSGEAEEPTGNQNH</sequence>
<dbReference type="GO" id="GO:0071513">
    <property type="term" value="C:phosphopantothenoylcysteine decarboxylase complex"/>
    <property type="evidence" value="ECO:0007669"/>
    <property type="project" value="TreeGrafter"/>
</dbReference>